<dbReference type="GO" id="GO:0071555">
    <property type="term" value="P:cell wall organization"/>
    <property type="evidence" value="ECO:0007669"/>
    <property type="project" value="UniProtKB-KW"/>
</dbReference>
<feature type="chain" id="PRO_5019734535" description="Protein BIG1" evidence="11">
    <location>
        <begin position="20"/>
        <end position="292"/>
    </location>
</feature>
<evidence type="ECO:0000256" key="7">
    <source>
        <dbReference type="ARBA" id="ARBA00022989"/>
    </source>
</evidence>
<keyword evidence="8 10" id="KW-0472">Membrane</keyword>
<keyword evidence="6" id="KW-0256">Endoplasmic reticulum</keyword>
<organism evidence="13 14">
    <name type="scientific">Talaromyces pinophilus</name>
    <name type="common">Penicillium pinophilum</name>
    <dbReference type="NCBI Taxonomy" id="128442"/>
    <lineage>
        <taxon>Eukaryota</taxon>
        <taxon>Fungi</taxon>
        <taxon>Dikarya</taxon>
        <taxon>Ascomycota</taxon>
        <taxon>Pezizomycotina</taxon>
        <taxon>Eurotiomycetes</taxon>
        <taxon>Eurotiomycetidae</taxon>
        <taxon>Eurotiales</taxon>
        <taxon>Trichocomaceae</taxon>
        <taxon>Talaromyces</taxon>
        <taxon>Talaromyces sect. Talaromyces</taxon>
    </lineage>
</organism>
<dbReference type="GO" id="GO:0005789">
    <property type="term" value="C:endoplasmic reticulum membrane"/>
    <property type="evidence" value="ECO:0007669"/>
    <property type="project" value="UniProtKB-SubCell"/>
</dbReference>
<evidence type="ECO:0000256" key="11">
    <source>
        <dbReference type="SAM" id="SignalP"/>
    </source>
</evidence>
<gene>
    <name evidence="13" type="ORF">TCE0_044f17544</name>
</gene>
<evidence type="ECO:0000313" key="14">
    <source>
        <dbReference type="Proteomes" id="UP000053095"/>
    </source>
</evidence>
<dbReference type="InterPro" id="IPR037654">
    <property type="entry name" value="Big1"/>
</dbReference>
<feature type="transmembrane region" description="Helical" evidence="10">
    <location>
        <begin position="248"/>
        <end position="272"/>
    </location>
</feature>
<dbReference type="EMBL" id="DF933840">
    <property type="protein sequence ID" value="GAM43043.1"/>
    <property type="molecule type" value="Genomic_DNA"/>
</dbReference>
<reference evidence="14" key="1">
    <citation type="journal article" date="2015" name="Genome Announc.">
        <title>Draft genome sequence of Talaromyces cellulolyticus strain Y-94, a source of lignocellulosic biomass-degrading enzymes.</title>
        <authorList>
            <person name="Fujii T."/>
            <person name="Koike H."/>
            <person name="Sawayama S."/>
            <person name="Yano S."/>
            <person name="Inoue H."/>
        </authorList>
    </citation>
    <scope>NUCLEOTIDE SEQUENCE [LARGE SCALE GENOMIC DNA]</scope>
    <source>
        <strain evidence="14">Y-94</strain>
    </source>
</reference>
<evidence type="ECO:0000256" key="2">
    <source>
        <dbReference type="ARBA" id="ARBA00008203"/>
    </source>
</evidence>
<keyword evidence="9" id="KW-0961">Cell wall biogenesis/degradation</keyword>
<evidence type="ECO:0000256" key="6">
    <source>
        <dbReference type="ARBA" id="ARBA00022824"/>
    </source>
</evidence>
<dbReference type="AlphaFoldDB" id="A0A478EDL9"/>
<feature type="signal peptide" evidence="11">
    <location>
        <begin position="1"/>
        <end position="19"/>
    </location>
</feature>
<protein>
    <recommendedName>
        <fullName evidence="3">Protein BIG1</fullName>
    </recommendedName>
</protein>
<evidence type="ECO:0000256" key="8">
    <source>
        <dbReference type="ARBA" id="ARBA00023136"/>
    </source>
</evidence>
<evidence type="ECO:0000259" key="12">
    <source>
        <dbReference type="Pfam" id="PF20520"/>
    </source>
</evidence>
<dbReference type="PANTHER" id="PTHR28285:SF1">
    <property type="entry name" value="PROTEIN BIG1"/>
    <property type="match status" value="1"/>
</dbReference>
<evidence type="ECO:0000256" key="4">
    <source>
        <dbReference type="ARBA" id="ARBA00022692"/>
    </source>
</evidence>
<evidence type="ECO:0000256" key="9">
    <source>
        <dbReference type="ARBA" id="ARBA00023316"/>
    </source>
</evidence>
<proteinExistence type="inferred from homology"/>
<dbReference type="PANTHER" id="PTHR28285">
    <property type="entry name" value="PROTEIN BIG1"/>
    <property type="match status" value="1"/>
</dbReference>
<sequence>MMIPRKLLALALGAGVVDALKDTSPFILLSTSDLLSSSSANVLPATSLLSDVWSSLKTCPSDYYIIATQPGVHATDYSTQKATPRLREKVLGNDKAIRSNITVTEVMGIFDPTSIRNGLEEECGAEVTKIDGGASGTTLEFEGGPRIIDITFPALSLHESRLQELSRNDALLADVLDHIPSSKYTLVYVTTPREYEDEDLSSLTYGSENDLQEPLHQDLKRDFAESRQDDTSDNRSLFQKYQFLSPGIFMGFVVAFVLITILYVGISALVGLEVPYAAFEKDTSPNSQKKQQ</sequence>
<keyword evidence="5 11" id="KW-0732">Signal</keyword>
<evidence type="ECO:0000256" key="3">
    <source>
        <dbReference type="ARBA" id="ARBA00022089"/>
    </source>
</evidence>
<dbReference type="Proteomes" id="UP000053095">
    <property type="component" value="Unassembled WGS sequence"/>
</dbReference>
<comment type="similarity">
    <text evidence="2">Belongs to the BIG1 family.</text>
</comment>
<dbReference type="Pfam" id="PF20520">
    <property type="entry name" value="Ac45-VOA1_TM"/>
    <property type="match status" value="1"/>
</dbReference>
<keyword evidence="7 10" id="KW-1133">Transmembrane helix</keyword>
<keyword evidence="14" id="KW-1185">Reference proteome</keyword>
<evidence type="ECO:0000256" key="1">
    <source>
        <dbReference type="ARBA" id="ARBA00004115"/>
    </source>
</evidence>
<evidence type="ECO:0000256" key="5">
    <source>
        <dbReference type="ARBA" id="ARBA00022729"/>
    </source>
</evidence>
<keyword evidence="4 10" id="KW-0812">Transmembrane</keyword>
<evidence type="ECO:0000256" key="10">
    <source>
        <dbReference type="SAM" id="Phobius"/>
    </source>
</evidence>
<accession>A0A478EDL9</accession>
<dbReference type="InterPro" id="IPR046756">
    <property type="entry name" value="VAS1/VOA1_TM"/>
</dbReference>
<comment type="subcellular location">
    <subcellularLocation>
        <location evidence="1">Endoplasmic reticulum membrane</location>
        <topology evidence="1">Single-pass type I membrane protein</topology>
    </subcellularLocation>
</comment>
<name>A0A478EDL9_TALPI</name>
<dbReference type="GO" id="GO:0009272">
    <property type="term" value="P:fungal-type cell wall biogenesis"/>
    <property type="evidence" value="ECO:0007669"/>
    <property type="project" value="TreeGrafter"/>
</dbReference>
<dbReference type="GO" id="GO:0006078">
    <property type="term" value="P:(1-&gt;6)-beta-D-glucan biosynthetic process"/>
    <property type="evidence" value="ECO:0007669"/>
    <property type="project" value="TreeGrafter"/>
</dbReference>
<evidence type="ECO:0000313" key="13">
    <source>
        <dbReference type="EMBL" id="GAM43043.1"/>
    </source>
</evidence>
<feature type="domain" description="V-type proton ATPase subunit S1/VOA1 transmembrane" evidence="12">
    <location>
        <begin position="242"/>
        <end position="281"/>
    </location>
</feature>